<keyword evidence="3" id="KW-1185">Reference proteome</keyword>
<keyword evidence="1" id="KW-1133">Transmembrane helix</keyword>
<proteinExistence type="predicted"/>
<sequence length="240" mass="27144">MGDAKLSSLRAEKWGSIITVWGPIFAAAFLTVRNVINAVWSASGWVPAMALFIAGLVFLRLEQGRHQSREMEEKLDQILEAACAVTRYGNSKEFYGALNKAVKEEAQHLIRASYFRRVPPTNEKAAKEYFKTCVSWANARSDRKLLRVMVEPTNEPMRTWVDEQRVQNRTVRKGAYRLKYTQAIAEADALSIAVIDEKIIFCAFTTDDETVRGFSLTSSEIGSCFAQYHQNLFANGKEVF</sequence>
<comment type="caution">
    <text evidence="2">The sequence shown here is derived from an EMBL/GenBank/DDBJ whole genome shotgun (WGS) entry which is preliminary data.</text>
</comment>
<feature type="transmembrane region" description="Helical" evidence="1">
    <location>
        <begin position="14"/>
        <end position="32"/>
    </location>
</feature>
<keyword evidence="1" id="KW-0812">Transmembrane</keyword>
<evidence type="ECO:0000256" key="1">
    <source>
        <dbReference type="SAM" id="Phobius"/>
    </source>
</evidence>
<evidence type="ECO:0000313" key="3">
    <source>
        <dbReference type="Proteomes" id="UP001500728"/>
    </source>
</evidence>
<accession>A0ABP6QZI1</accession>
<evidence type="ECO:0000313" key="2">
    <source>
        <dbReference type="EMBL" id="GAA3264758.1"/>
    </source>
</evidence>
<name>A0ABP6QZI1_9ACTN</name>
<dbReference type="Proteomes" id="UP001500728">
    <property type="component" value="Unassembled WGS sequence"/>
</dbReference>
<dbReference type="RefSeq" id="WP_346152815.1">
    <property type="nucleotide sequence ID" value="NZ_BAAAUW010000015.1"/>
</dbReference>
<protein>
    <submittedName>
        <fullName evidence="2">Uncharacterized protein</fullName>
    </submittedName>
</protein>
<gene>
    <name evidence="2" type="ORF">GCM10010469_34670</name>
</gene>
<feature type="transmembrane region" description="Helical" evidence="1">
    <location>
        <begin position="38"/>
        <end position="59"/>
    </location>
</feature>
<reference evidence="3" key="1">
    <citation type="journal article" date="2019" name="Int. J. Syst. Evol. Microbiol.">
        <title>The Global Catalogue of Microorganisms (GCM) 10K type strain sequencing project: providing services to taxonomists for standard genome sequencing and annotation.</title>
        <authorList>
            <consortium name="The Broad Institute Genomics Platform"/>
            <consortium name="The Broad Institute Genome Sequencing Center for Infectious Disease"/>
            <person name="Wu L."/>
            <person name="Ma J."/>
        </authorList>
    </citation>
    <scope>NUCLEOTIDE SEQUENCE [LARGE SCALE GENOMIC DNA]</scope>
    <source>
        <strain evidence="3">JCM 9381</strain>
    </source>
</reference>
<dbReference type="EMBL" id="BAAAUW010000015">
    <property type="protein sequence ID" value="GAA3264758.1"/>
    <property type="molecule type" value="Genomic_DNA"/>
</dbReference>
<organism evidence="2 3">
    <name type="scientific">Streptomyces labedae</name>
    <dbReference type="NCBI Taxonomy" id="285569"/>
    <lineage>
        <taxon>Bacteria</taxon>
        <taxon>Bacillati</taxon>
        <taxon>Actinomycetota</taxon>
        <taxon>Actinomycetes</taxon>
        <taxon>Kitasatosporales</taxon>
        <taxon>Streptomycetaceae</taxon>
        <taxon>Streptomyces</taxon>
    </lineage>
</organism>
<keyword evidence="1" id="KW-0472">Membrane</keyword>